<evidence type="ECO:0000313" key="2">
    <source>
        <dbReference type="EMBL" id="KAJ3580908.1"/>
    </source>
</evidence>
<dbReference type="AlphaFoldDB" id="A0A9Q0D4S7"/>
<accession>A0A9Q0D4S7</accession>
<feature type="compositionally biased region" description="Basic and acidic residues" evidence="1">
    <location>
        <begin position="34"/>
        <end position="107"/>
    </location>
</feature>
<sequence length="129" mass="14426">MPTRNAEGSVRAPGKQGHRDPRPLTVPSRPPATQHRDQRIEEAQSPRTGRERGPRDSGRGEKLKPNRAPSNERREARDQSQERRAADASCNRDAERGERPRDTERSANARQAHARPRDASRAARASGPE</sequence>
<name>A0A9Q0D4S7_9TELE</name>
<reference evidence="2" key="1">
    <citation type="submission" date="2022-07" db="EMBL/GenBank/DDBJ databases">
        <title>Chromosome-level genome of Muraenolepis orangiensis.</title>
        <authorList>
            <person name="Kim J."/>
        </authorList>
    </citation>
    <scope>NUCLEOTIDE SEQUENCE</scope>
    <source>
        <strain evidence="2">KU_S4_2022</strain>
        <tissue evidence="2">Muscle</tissue>
    </source>
</reference>
<comment type="caution">
    <text evidence="2">The sequence shown here is derived from an EMBL/GenBank/DDBJ whole genome shotgun (WGS) entry which is preliminary data.</text>
</comment>
<feature type="region of interest" description="Disordered" evidence="1">
    <location>
        <begin position="1"/>
        <end position="129"/>
    </location>
</feature>
<evidence type="ECO:0000313" key="3">
    <source>
        <dbReference type="Proteomes" id="UP001148018"/>
    </source>
</evidence>
<dbReference type="EMBL" id="JANIIK010004701">
    <property type="protein sequence ID" value="KAJ3580908.1"/>
    <property type="molecule type" value="Genomic_DNA"/>
</dbReference>
<keyword evidence="3" id="KW-1185">Reference proteome</keyword>
<dbReference type="Proteomes" id="UP001148018">
    <property type="component" value="Unassembled WGS sequence"/>
</dbReference>
<proteinExistence type="predicted"/>
<gene>
    <name evidence="2" type="ORF">NHX12_017325</name>
</gene>
<organism evidence="2 3">
    <name type="scientific">Muraenolepis orangiensis</name>
    <name type="common">Patagonian moray cod</name>
    <dbReference type="NCBI Taxonomy" id="630683"/>
    <lineage>
        <taxon>Eukaryota</taxon>
        <taxon>Metazoa</taxon>
        <taxon>Chordata</taxon>
        <taxon>Craniata</taxon>
        <taxon>Vertebrata</taxon>
        <taxon>Euteleostomi</taxon>
        <taxon>Actinopterygii</taxon>
        <taxon>Neopterygii</taxon>
        <taxon>Teleostei</taxon>
        <taxon>Neoteleostei</taxon>
        <taxon>Acanthomorphata</taxon>
        <taxon>Zeiogadaria</taxon>
        <taxon>Gadariae</taxon>
        <taxon>Gadiformes</taxon>
        <taxon>Muraenolepidoidei</taxon>
        <taxon>Muraenolepididae</taxon>
        <taxon>Muraenolepis</taxon>
    </lineage>
</organism>
<evidence type="ECO:0000256" key="1">
    <source>
        <dbReference type="SAM" id="MobiDB-lite"/>
    </source>
</evidence>
<protein>
    <submittedName>
        <fullName evidence="2">Uncharacterized protein</fullName>
    </submittedName>
</protein>